<dbReference type="SMART" id="SM00280">
    <property type="entry name" value="KAZAL"/>
    <property type="match status" value="2"/>
</dbReference>
<comment type="caution">
    <text evidence="3">The sequence shown here is derived from an EMBL/GenBank/DDBJ whole genome shotgun (WGS) entry which is preliminary data.</text>
</comment>
<reference evidence="3" key="1">
    <citation type="journal article" date="2019" name="bioRxiv">
        <title>The Genome of the Zebra Mussel, Dreissena polymorpha: A Resource for Invasive Species Research.</title>
        <authorList>
            <person name="McCartney M.A."/>
            <person name="Auch B."/>
            <person name="Kono T."/>
            <person name="Mallez S."/>
            <person name="Zhang Y."/>
            <person name="Obille A."/>
            <person name="Becker A."/>
            <person name="Abrahante J.E."/>
            <person name="Garbe J."/>
            <person name="Badalamenti J.P."/>
            <person name="Herman A."/>
            <person name="Mangelson H."/>
            <person name="Liachko I."/>
            <person name="Sullivan S."/>
            <person name="Sone E.D."/>
            <person name="Koren S."/>
            <person name="Silverstein K.A.T."/>
            <person name="Beckman K.B."/>
            <person name="Gohl D.M."/>
        </authorList>
    </citation>
    <scope>NUCLEOTIDE SEQUENCE</scope>
    <source>
        <strain evidence="3">Duluth1</strain>
        <tissue evidence="3">Whole animal</tissue>
    </source>
</reference>
<reference evidence="3" key="2">
    <citation type="submission" date="2020-11" db="EMBL/GenBank/DDBJ databases">
        <authorList>
            <person name="McCartney M.A."/>
            <person name="Auch B."/>
            <person name="Kono T."/>
            <person name="Mallez S."/>
            <person name="Becker A."/>
            <person name="Gohl D.M."/>
            <person name="Silverstein K.A.T."/>
            <person name="Koren S."/>
            <person name="Bechman K.B."/>
            <person name="Herman A."/>
            <person name="Abrahante J.E."/>
            <person name="Garbe J."/>
        </authorList>
    </citation>
    <scope>NUCLEOTIDE SEQUENCE</scope>
    <source>
        <strain evidence="3">Duluth1</strain>
        <tissue evidence="3">Whole animal</tissue>
    </source>
</reference>
<evidence type="ECO:0000259" key="2">
    <source>
        <dbReference type="PROSITE" id="PS51465"/>
    </source>
</evidence>
<name>A0A9D4N2E5_DREPO</name>
<dbReference type="PANTHER" id="PTHR21312:SF37">
    <property type="entry name" value="SERINE PROTEASE INHIBITOR KAZAL-TYPE 8"/>
    <property type="match status" value="1"/>
</dbReference>
<feature type="domain" description="Kazal-like" evidence="2">
    <location>
        <begin position="89"/>
        <end position="146"/>
    </location>
</feature>
<dbReference type="AlphaFoldDB" id="A0A9D4N2E5"/>
<feature type="domain" description="Kazal-like" evidence="2">
    <location>
        <begin position="26"/>
        <end position="82"/>
    </location>
</feature>
<dbReference type="Proteomes" id="UP000828390">
    <property type="component" value="Unassembled WGS sequence"/>
</dbReference>
<dbReference type="PROSITE" id="PS51465">
    <property type="entry name" value="KAZAL_2"/>
    <property type="match status" value="2"/>
</dbReference>
<accession>A0A9D4N2E5</accession>
<dbReference type="Pfam" id="PF07648">
    <property type="entry name" value="Kazal_2"/>
    <property type="match status" value="2"/>
</dbReference>
<organism evidence="3 4">
    <name type="scientific">Dreissena polymorpha</name>
    <name type="common">Zebra mussel</name>
    <name type="synonym">Mytilus polymorpha</name>
    <dbReference type="NCBI Taxonomy" id="45954"/>
    <lineage>
        <taxon>Eukaryota</taxon>
        <taxon>Metazoa</taxon>
        <taxon>Spiralia</taxon>
        <taxon>Lophotrochozoa</taxon>
        <taxon>Mollusca</taxon>
        <taxon>Bivalvia</taxon>
        <taxon>Autobranchia</taxon>
        <taxon>Heteroconchia</taxon>
        <taxon>Euheterodonta</taxon>
        <taxon>Imparidentia</taxon>
        <taxon>Neoheterodontei</taxon>
        <taxon>Myida</taxon>
        <taxon>Dreissenoidea</taxon>
        <taxon>Dreissenidae</taxon>
        <taxon>Dreissena</taxon>
    </lineage>
</organism>
<protein>
    <recommendedName>
        <fullName evidence="2">Kazal-like domain-containing protein</fullName>
    </recommendedName>
</protein>
<dbReference type="Gene3D" id="3.30.60.30">
    <property type="match status" value="2"/>
</dbReference>
<evidence type="ECO:0000256" key="1">
    <source>
        <dbReference type="SAM" id="SignalP"/>
    </source>
</evidence>
<sequence>MHSRILVVWILLQSALFISTSGFLLTSPYDLCAYLTGITCPRYIGGTLCASNQVTYSNECEFSKAICSDRTITLVHFGPCDHERIDQDLILNVTCTDILGMNCTTYKGGNEICASDGQNYLNDCHFEKARCFYRDLYLRHYGACIH</sequence>
<feature type="signal peptide" evidence="1">
    <location>
        <begin position="1"/>
        <end position="22"/>
    </location>
</feature>
<dbReference type="InterPro" id="IPR036058">
    <property type="entry name" value="Kazal_dom_sf"/>
</dbReference>
<dbReference type="SUPFAM" id="SSF100895">
    <property type="entry name" value="Kazal-type serine protease inhibitors"/>
    <property type="match status" value="2"/>
</dbReference>
<keyword evidence="4" id="KW-1185">Reference proteome</keyword>
<gene>
    <name evidence="3" type="ORF">DPMN_010639</name>
</gene>
<keyword evidence="1" id="KW-0732">Signal</keyword>
<feature type="chain" id="PRO_5039117053" description="Kazal-like domain-containing protein" evidence="1">
    <location>
        <begin position="23"/>
        <end position="146"/>
    </location>
</feature>
<dbReference type="InterPro" id="IPR002350">
    <property type="entry name" value="Kazal_dom"/>
</dbReference>
<evidence type="ECO:0000313" key="4">
    <source>
        <dbReference type="Proteomes" id="UP000828390"/>
    </source>
</evidence>
<evidence type="ECO:0000313" key="3">
    <source>
        <dbReference type="EMBL" id="KAH3886628.1"/>
    </source>
</evidence>
<dbReference type="PANTHER" id="PTHR21312">
    <property type="entry name" value="SERINE PROTEASE INHIBITOR"/>
    <property type="match status" value="1"/>
</dbReference>
<dbReference type="EMBL" id="JAIWYP010000001">
    <property type="protein sequence ID" value="KAH3886628.1"/>
    <property type="molecule type" value="Genomic_DNA"/>
</dbReference>
<proteinExistence type="predicted"/>
<dbReference type="CDD" id="cd00104">
    <property type="entry name" value="KAZAL_FS"/>
    <property type="match status" value="2"/>
</dbReference>